<dbReference type="Gene3D" id="3.60.21.10">
    <property type="match status" value="1"/>
</dbReference>
<gene>
    <name evidence="2" type="ORF">HMPREF9708_00507</name>
</gene>
<dbReference type="OrthoDB" id="384253at2"/>
<dbReference type="HOGENOM" id="CLU_023125_4_0_9"/>
<dbReference type="GO" id="GO:0110154">
    <property type="term" value="P:RNA decapping"/>
    <property type="evidence" value="ECO:0007669"/>
    <property type="project" value="TreeGrafter"/>
</dbReference>
<dbReference type="GO" id="GO:0008803">
    <property type="term" value="F:bis(5'-nucleosyl)-tetraphosphatase (symmetrical) activity"/>
    <property type="evidence" value="ECO:0007669"/>
    <property type="project" value="TreeGrafter"/>
</dbReference>
<dbReference type="InterPro" id="IPR004843">
    <property type="entry name" value="Calcineurin-like_PHP"/>
</dbReference>
<dbReference type="InterPro" id="IPR029052">
    <property type="entry name" value="Metallo-depent_PP-like"/>
</dbReference>
<dbReference type="EMBL" id="AGEG01000003">
    <property type="protein sequence ID" value="EHR37878.1"/>
    <property type="molecule type" value="Genomic_DNA"/>
</dbReference>
<dbReference type="Proteomes" id="UP000006190">
    <property type="component" value="Unassembled WGS sequence"/>
</dbReference>
<dbReference type="GO" id="GO:0005737">
    <property type="term" value="C:cytoplasm"/>
    <property type="evidence" value="ECO:0007669"/>
    <property type="project" value="TreeGrafter"/>
</dbReference>
<sequence>MADEFEELLEKWSPQDQQLILIGDYMDRGYANQKVLEKIWELQSQYSVITLRGNHEEMLLNFLRSPSNYFNHFVMNGAVETLSQLTDLPEQLITKANSRKLTRQLKRCYPRLEDWLMNLPYYVEFGEFIIVHAGIDLSLDDWHQTSDYDFLWLRDHFHHAINQTGKQIIFGHTPTMVLNQNYYNSDVWRKDGKWGIDGGAVFGGQLHALEISQSAVIDIHSVRVQEGN</sequence>
<proteinExistence type="predicted"/>
<keyword evidence="3" id="KW-1185">Reference proteome</keyword>
<dbReference type="PANTHER" id="PTHR42850">
    <property type="entry name" value="METALLOPHOSPHOESTERASE"/>
    <property type="match status" value="1"/>
</dbReference>
<dbReference type="Pfam" id="PF00149">
    <property type="entry name" value="Metallophos"/>
    <property type="match status" value="1"/>
</dbReference>
<evidence type="ECO:0000313" key="3">
    <source>
        <dbReference type="Proteomes" id="UP000006190"/>
    </source>
</evidence>
<feature type="domain" description="Calcineurin-like phosphoesterase" evidence="1">
    <location>
        <begin position="3"/>
        <end position="176"/>
    </location>
</feature>
<dbReference type="InterPro" id="IPR050126">
    <property type="entry name" value="Ap4A_hydrolase"/>
</dbReference>
<dbReference type="PATRIC" id="fig|883113.3.peg.509"/>
<reference evidence="2 3" key="1">
    <citation type="submission" date="2012-01" db="EMBL/GenBank/DDBJ databases">
        <title>The Genome Sequence of Facklamia languida CCUG 37842.</title>
        <authorList>
            <consortium name="The Broad Institute Genome Sequencing Platform"/>
            <person name="Earl A."/>
            <person name="Ward D."/>
            <person name="Feldgarden M."/>
            <person name="Gevers D."/>
            <person name="Huys G."/>
            <person name="Young S.K."/>
            <person name="Zeng Q."/>
            <person name="Gargeya S."/>
            <person name="Fitzgerald M."/>
            <person name="Haas B."/>
            <person name="Abouelleil A."/>
            <person name="Alvarado L."/>
            <person name="Arachchi H.M."/>
            <person name="Berlin A."/>
            <person name="Chapman S.B."/>
            <person name="Gearin G."/>
            <person name="Goldberg J."/>
            <person name="Griggs A."/>
            <person name="Gujja S."/>
            <person name="Hansen M."/>
            <person name="Heiman D."/>
            <person name="Howarth C."/>
            <person name="Larimer J."/>
            <person name="Lui A."/>
            <person name="MacDonald P.J.P."/>
            <person name="McCowen C."/>
            <person name="Montmayeur A."/>
            <person name="Murphy C."/>
            <person name="Neiman D."/>
            <person name="Pearson M."/>
            <person name="Priest M."/>
            <person name="Roberts A."/>
            <person name="Saif S."/>
            <person name="Shea T."/>
            <person name="Sisk P."/>
            <person name="Stolte C."/>
            <person name="Sykes S."/>
            <person name="Wortman J."/>
            <person name="Nusbaum C."/>
            <person name="Birren B."/>
        </authorList>
    </citation>
    <scope>NUCLEOTIDE SEQUENCE [LARGE SCALE GENOMIC DNA]</scope>
    <source>
        <strain evidence="2 3">CCUG 37842</strain>
    </source>
</reference>
<dbReference type="GO" id="GO:0016791">
    <property type="term" value="F:phosphatase activity"/>
    <property type="evidence" value="ECO:0007669"/>
    <property type="project" value="TreeGrafter"/>
</dbReference>
<dbReference type="SUPFAM" id="SSF56300">
    <property type="entry name" value="Metallo-dependent phosphatases"/>
    <property type="match status" value="1"/>
</dbReference>
<name>H3NI79_9LACT</name>
<accession>H3NI79</accession>
<organism evidence="2 3">
    <name type="scientific">Facklamia languida CCUG 37842</name>
    <dbReference type="NCBI Taxonomy" id="883113"/>
    <lineage>
        <taxon>Bacteria</taxon>
        <taxon>Bacillati</taxon>
        <taxon>Bacillota</taxon>
        <taxon>Bacilli</taxon>
        <taxon>Lactobacillales</taxon>
        <taxon>Aerococcaceae</taxon>
        <taxon>Facklamia</taxon>
    </lineage>
</organism>
<dbReference type="PANTHER" id="PTHR42850:SF4">
    <property type="entry name" value="ZINC-DEPENDENT ENDOPOLYPHOSPHATASE"/>
    <property type="match status" value="1"/>
</dbReference>
<evidence type="ECO:0000259" key="1">
    <source>
        <dbReference type="Pfam" id="PF00149"/>
    </source>
</evidence>
<dbReference type="AlphaFoldDB" id="H3NI79"/>
<dbReference type="eggNOG" id="COG0639">
    <property type="taxonomic scope" value="Bacteria"/>
</dbReference>
<comment type="caution">
    <text evidence="2">The sequence shown here is derived from an EMBL/GenBank/DDBJ whole genome shotgun (WGS) entry which is preliminary data.</text>
</comment>
<evidence type="ECO:0000313" key="2">
    <source>
        <dbReference type="EMBL" id="EHR37878.1"/>
    </source>
</evidence>
<dbReference type="STRING" id="883113.HMPREF9708_00507"/>
<protein>
    <recommendedName>
        <fullName evidence="1">Calcineurin-like phosphoesterase domain-containing protein</fullName>
    </recommendedName>
</protein>